<reference evidence="1 2" key="1">
    <citation type="journal article" date="2012" name="J. Bacteriol.">
        <title>Genome Sequence of the Halotolerant Bacterium Imtechella halotolerans K1T.</title>
        <authorList>
            <person name="Kumar S."/>
            <person name="Vikram S."/>
            <person name="Subramanian S."/>
            <person name="Raghava G.P."/>
            <person name="Pinnaka A.K."/>
        </authorList>
    </citation>
    <scope>NUCLEOTIDE SEQUENCE [LARGE SCALE GENOMIC DNA]</scope>
    <source>
        <strain evidence="1 2">K1</strain>
    </source>
</reference>
<sequence length="62" mass="6457">MAVKGNLSGVSEDGVYRLQSGAQAIQSNGPTVVNLNPGEIKISSSAVGITFSQKPYRCIFNG</sequence>
<organism evidence="1 2">
    <name type="scientific">Imtechella halotolerans K1</name>
    <dbReference type="NCBI Taxonomy" id="946077"/>
    <lineage>
        <taxon>Bacteria</taxon>
        <taxon>Pseudomonadati</taxon>
        <taxon>Bacteroidota</taxon>
        <taxon>Flavobacteriia</taxon>
        <taxon>Flavobacteriales</taxon>
        <taxon>Flavobacteriaceae</taxon>
        <taxon>Imtechella</taxon>
    </lineage>
</organism>
<accession>I0WFV6</accession>
<evidence type="ECO:0000313" key="2">
    <source>
        <dbReference type="Proteomes" id="UP000005938"/>
    </source>
</evidence>
<keyword evidence="2" id="KW-1185">Reference proteome</keyword>
<dbReference type="EMBL" id="AJJU01000006">
    <property type="protein sequence ID" value="EID75272.1"/>
    <property type="molecule type" value="Genomic_DNA"/>
</dbReference>
<proteinExistence type="predicted"/>
<dbReference type="AlphaFoldDB" id="I0WFV6"/>
<protein>
    <submittedName>
        <fullName evidence="1">Uncharacterized protein</fullName>
    </submittedName>
</protein>
<comment type="caution">
    <text evidence="1">The sequence shown here is derived from an EMBL/GenBank/DDBJ whole genome shotgun (WGS) entry which is preliminary data.</text>
</comment>
<dbReference type="Proteomes" id="UP000005938">
    <property type="component" value="Unassembled WGS sequence"/>
</dbReference>
<evidence type="ECO:0000313" key="1">
    <source>
        <dbReference type="EMBL" id="EID75272.1"/>
    </source>
</evidence>
<name>I0WFV6_9FLAO</name>
<gene>
    <name evidence="1" type="ORF">W5A_06870</name>
</gene>